<reference evidence="3" key="1">
    <citation type="journal article" date="2025" name="Foods">
        <title>Unveiling the Microbial Signatures of Arabica Coffee Cherries: Insights into Ripeness Specific Diversity, Functional Traits, and Implications for Quality and Safety.</title>
        <authorList>
            <consortium name="RefSeq"/>
            <person name="Tenea G.N."/>
            <person name="Cifuentes V."/>
            <person name="Reyes P."/>
            <person name="Cevallos-Vallejos M."/>
        </authorList>
    </citation>
    <scope>NUCLEOTIDE SEQUENCE [LARGE SCALE GENOMIC DNA]</scope>
</reference>
<evidence type="ECO:0000256" key="1">
    <source>
        <dbReference type="SAM" id="MobiDB-lite"/>
    </source>
</evidence>
<dbReference type="GO" id="GO:0003676">
    <property type="term" value="F:nucleic acid binding"/>
    <property type="evidence" value="ECO:0007669"/>
    <property type="project" value="InterPro"/>
</dbReference>
<evidence type="ECO:0000313" key="4">
    <source>
        <dbReference type="RefSeq" id="XP_027109273.1"/>
    </source>
</evidence>
<keyword evidence="3" id="KW-1185">Reference proteome</keyword>
<organism evidence="3 4">
    <name type="scientific">Coffea arabica</name>
    <name type="common">Arabian coffee</name>
    <dbReference type="NCBI Taxonomy" id="13443"/>
    <lineage>
        <taxon>Eukaryota</taxon>
        <taxon>Viridiplantae</taxon>
        <taxon>Streptophyta</taxon>
        <taxon>Embryophyta</taxon>
        <taxon>Tracheophyta</taxon>
        <taxon>Spermatophyta</taxon>
        <taxon>Magnoliopsida</taxon>
        <taxon>eudicotyledons</taxon>
        <taxon>Gunneridae</taxon>
        <taxon>Pentapetalae</taxon>
        <taxon>asterids</taxon>
        <taxon>lamiids</taxon>
        <taxon>Gentianales</taxon>
        <taxon>Rubiaceae</taxon>
        <taxon>Ixoroideae</taxon>
        <taxon>Gardenieae complex</taxon>
        <taxon>Bertiereae - Coffeeae clade</taxon>
        <taxon>Coffeeae</taxon>
        <taxon>Coffea</taxon>
    </lineage>
</organism>
<dbReference type="InterPro" id="IPR032567">
    <property type="entry name" value="RTL1-rel"/>
</dbReference>
<dbReference type="InterPro" id="IPR021109">
    <property type="entry name" value="Peptidase_aspartic_dom_sf"/>
</dbReference>
<dbReference type="PROSITE" id="PS00141">
    <property type="entry name" value="ASP_PROTEASE"/>
    <property type="match status" value="1"/>
</dbReference>
<dbReference type="GeneID" id="113729148"/>
<dbReference type="CDD" id="cd00303">
    <property type="entry name" value="retropepsin_like"/>
    <property type="match status" value="1"/>
</dbReference>
<proteinExistence type="predicted"/>
<evidence type="ECO:0000313" key="3">
    <source>
        <dbReference type="Proteomes" id="UP001652660"/>
    </source>
</evidence>
<protein>
    <recommendedName>
        <fullName evidence="2">CCHC-type domain-containing protein</fullName>
    </recommendedName>
</protein>
<evidence type="ECO:0000259" key="2">
    <source>
        <dbReference type="SMART" id="SM00343"/>
    </source>
</evidence>
<name>A0A6P6W1R9_COFAR</name>
<dbReference type="InterPro" id="IPR001878">
    <property type="entry name" value="Znf_CCHC"/>
</dbReference>
<dbReference type="Gene3D" id="2.40.70.10">
    <property type="entry name" value="Acid Proteases"/>
    <property type="match status" value="1"/>
</dbReference>
<dbReference type="SUPFAM" id="SSF50630">
    <property type="entry name" value="Acid proteases"/>
    <property type="match status" value="1"/>
</dbReference>
<dbReference type="PANTHER" id="PTHR15503:SF42">
    <property type="entry name" value="ZINC FINGER, CCHC-TYPE, RETROTRANSPOSON GAG DOMAIN, ASPARTIC PEPTIDASE DOMAIN PROTEIN-RELATED"/>
    <property type="match status" value="1"/>
</dbReference>
<dbReference type="InterPro" id="IPR001969">
    <property type="entry name" value="Aspartic_peptidase_AS"/>
</dbReference>
<dbReference type="GO" id="GO:0006508">
    <property type="term" value="P:proteolysis"/>
    <property type="evidence" value="ECO:0007669"/>
    <property type="project" value="InterPro"/>
</dbReference>
<dbReference type="SUPFAM" id="SSF57756">
    <property type="entry name" value="Retrovirus zinc finger-like domains"/>
    <property type="match status" value="1"/>
</dbReference>
<dbReference type="InterPro" id="IPR036875">
    <property type="entry name" value="Znf_CCHC_sf"/>
</dbReference>
<dbReference type="AlphaFoldDB" id="A0A6P6W1R9"/>
<feature type="domain" description="CCHC-type" evidence="2">
    <location>
        <begin position="40"/>
        <end position="56"/>
    </location>
</feature>
<dbReference type="Pfam" id="PF08284">
    <property type="entry name" value="RVP_2"/>
    <property type="match status" value="1"/>
</dbReference>
<feature type="region of interest" description="Disordered" evidence="1">
    <location>
        <begin position="78"/>
        <end position="103"/>
    </location>
</feature>
<dbReference type="OrthoDB" id="1751327at2759"/>
<dbReference type="Gene3D" id="4.10.60.10">
    <property type="entry name" value="Zinc finger, CCHC-type"/>
    <property type="match status" value="1"/>
</dbReference>
<dbReference type="PANTHER" id="PTHR15503">
    <property type="entry name" value="LDOC1 RELATED"/>
    <property type="match status" value="1"/>
</dbReference>
<sequence length="311" mass="34074">MGGIRTTGASRGALSRGGRSGPVQARGAPSSDSAVTPQVTCGYCGKPEHSENDCWRKSGKCLACGITNHQLANCPSKMKIGRNTQRPEKSISKQTSARGSQPKVPARVYALDHQQIPEATEVVKCTVPICHRLARVLIDSGATHSFVNPNFMRGIDLKPIKLPYDLEGRMPTGNQSLIANLMYRDCEIWIGEQKLMADLIGLAIKGYDVILGMDWLTRYNAQLNYKTKIVELCIPGEATLKLDVRGRLASSALISGIRARKMLSKGAQGYLAFLINTPSDKVRLEDMPEVKEFPDVFPEELESTPEKGNNF</sequence>
<feature type="compositionally biased region" description="Low complexity" evidence="1">
    <location>
        <begin position="8"/>
        <end position="17"/>
    </location>
</feature>
<feature type="region of interest" description="Disordered" evidence="1">
    <location>
        <begin position="1"/>
        <end position="36"/>
    </location>
</feature>
<feature type="domain" description="CCHC-type" evidence="2">
    <location>
        <begin position="60"/>
        <end position="76"/>
    </location>
</feature>
<accession>A0A6P6W1R9</accession>
<gene>
    <name evidence="4" type="primary">LOC113729148</name>
</gene>
<dbReference type="Proteomes" id="UP001652660">
    <property type="component" value="Chromosome 2e"/>
</dbReference>
<dbReference type="RefSeq" id="XP_027109273.1">
    <property type="nucleotide sequence ID" value="XM_027253472.1"/>
</dbReference>
<dbReference type="GO" id="GO:0008270">
    <property type="term" value="F:zinc ion binding"/>
    <property type="evidence" value="ECO:0007669"/>
    <property type="project" value="InterPro"/>
</dbReference>
<dbReference type="SMART" id="SM00343">
    <property type="entry name" value="ZnF_C2HC"/>
    <property type="match status" value="2"/>
</dbReference>
<dbReference type="GO" id="GO:0004190">
    <property type="term" value="F:aspartic-type endopeptidase activity"/>
    <property type="evidence" value="ECO:0007669"/>
    <property type="project" value="InterPro"/>
</dbReference>
<reference evidence="4" key="2">
    <citation type="submission" date="2025-08" db="UniProtKB">
        <authorList>
            <consortium name="RefSeq"/>
        </authorList>
    </citation>
    <scope>IDENTIFICATION</scope>
    <source>
        <tissue evidence="4">Leaves</tissue>
    </source>
</reference>